<dbReference type="Proteomes" id="UP000316256">
    <property type="component" value="Unassembled WGS sequence"/>
</dbReference>
<protein>
    <submittedName>
        <fullName evidence="1">Class I SAM-dependent methyltransferase</fullName>
    </submittedName>
</protein>
<dbReference type="SUPFAM" id="SSF53335">
    <property type="entry name" value="S-adenosyl-L-methionine-dependent methyltransferases"/>
    <property type="match status" value="1"/>
</dbReference>
<dbReference type="AlphaFoldDB" id="A0A541B815"/>
<reference evidence="1 2" key="1">
    <citation type="submission" date="2019-06" db="EMBL/GenBank/DDBJ databases">
        <title>Rhodococcus spaelei sp. nov., isolated from a cave.</title>
        <authorList>
            <person name="Lee S.D."/>
        </authorList>
    </citation>
    <scope>NUCLEOTIDE SEQUENCE [LARGE SCALE GENOMIC DNA]</scope>
    <source>
        <strain evidence="1 2">C9-5</strain>
    </source>
</reference>
<dbReference type="OrthoDB" id="4484556at2"/>
<dbReference type="EMBL" id="VIGH01000006">
    <property type="protein sequence ID" value="TQF68467.1"/>
    <property type="molecule type" value="Genomic_DNA"/>
</dbReference>
<dbReference type="GO" id="GO:0008168">
    <property type="term" value="F:methyltransferase activity"/>
    <property type="evidence" value="ECO:0007669"/>
    <property type="project" value="UniProtKB-KW"/>
</dbReference>
<organism evidence="1 2">
    <name type="scientific">Rhodococcus spelaei</name>
    <dbReference type="NCBI Taxonomy" id="2546320"/>
    <lineage>
        <taxon>Bacteria</taxon>
        <taxon>Bacillati</taxon>
        <taxon>Actinomycetota</taxon>
        <taxon>Actinomycetes</taxon>
        <taxon>Mycobacteriales</taxon>
        <taxon>Nocardiaceae</taxon>
        <taxon>Rhodococcus</taxon>
    </lineage>
</organism>
<comment type="caution">
    <text evidence="1">The sequence shown here is derived from an EMBL/GenBank/DDBJ whole genome shotgun (WGS) entry which is preliminary data.</text>
</comment>
<evidence type="ECO:0000313" key="2">
    <source>
        <dbReference type="Proteomes" id="UP000316256"/>
    </source>
</evidence>
<dbReference type="CDD" id="cd02440">
    <property type="entry name" value="AdoMet_MTases"/>
    <property type="match status" value="1"/>
</dbReference>
<dbReference type="Gene3D" id="3.40.50.150">
    <property type="entry name" value="Vaccinia Virus protein VP39"/>
    <property type="match status" value="1"/>
</dbReference>
<dbReference type="Pfam" id="PF13489">
    <property type="entry name" value="Methyltransf_23"/>
    <property type="match status" value="1"/>
</dbReference>
<proteinExistence type="predicted"/>
<gene>
    <name evidence="1" type="ORF">FK531_14480</name>
</gene>
<keyword evidence="2" id="KW-1185">Reference proteome</keyword>
<dbReference type="InterPro" id="IPR029063">
    <property type="entry name" value="SAM-dependent_MTases_sf"/>
</dbReference>
<sequence>MPSGRPYWVATAGGPRRSLPTGRWLGGDASTTADRFVDELLVRACTGPTIDLGCGPGRFTASLSARGIAALGVDNSAAAVDMTVRRGGIALHRDLFAPLPGCGGWNRVLLADGNIGIAGDPVRVLRRAHQLLAPRGLVIAEIDSPQVGIRRERVRWETDHSIGTWYPWARVGAASVGMLAEAAGLRVVESIEACGRFIVAMLAD</sequence>
<accession>A0A541B815</accession>
<keyword evidence="1" id="KW-0489">Methyltransferase</keyword>
<keyword evidence="1" id="KW-0808">Transferase</keyword>
<name>A0A541B815_9NOCA</name>
<dbReference type="GO" id="GO:0032259">
    <property type="term" value="P:methylation"/>
    <property type="evidence" value="ECO:0007669"/>
    <property type="project" value="UniProtKB-KW"/>
</dbReference>
<evidence type="ECO:0000313" key="1">
    <source>
        <dbReference type="EMBL" id="TQF68467.1"/>
    </source>
</evidence>